<dbReference type="Gene3D" id="2.70.20.10">
    <property type="entry name" value="Topoisomerase I, domain 3"/>
    <property type="match status" value="1"/>
</dbReference>
<dbReference type="GO" id="GO:0031422">
    <property type="term" value="C:RecQ family helicase-topoisomerase III complex"/>
    <property type="evidence" value="ECO:0007669"/>
    <property type="project" value="TreeGrafter"/>
</dbReference>
<dbReference type="InterPro" id="IPR013497">
    <property type="entry name" value="Topo_IA_cen"/>
</dbReference>
<dbReference type="Proteomes" id="UP001201812">
    <property type="component" value="Unassembled WGS sequence"/>
</dbReference>
<feature type="domain" description="Topo IA-type catalytic" evidence="14">
    <location>
        <begin position="389"/>
        <end position="810"/>
    </location>
</feature>
<dbReference type="InterPro" id="IPR034144">
    <property type="entry name" value="TOPRIM_TopoIII"/>
</dbReference>
<dbReference type="SMART" id="SM00493">
    <property type="entry name" value="TOPRIM"/>
    <property type="match status" value="1"/>
</dbReference>
<comment type="caution">
    <text evidence="15">The sequence shown here is derived from an EMBL/GenBank/DDBJ whole genome shotgun (WGS) entry which is preliminary data.</text>
</comment>
<gene>
    <name evidence="15" type="ORF">DdX_07205</name>
</gene>
<dbReference type="PROSITE" id="PS00396">
    <property type="entry name" value="TOPO_IA_1"/>
    <property type="match status" value="1"/>
</dbReference>
<dbReference type="InterPro" id="IPR000380">
    <property type="entry name" value="Topo_IA"/>
</dbReference>
<keyword evidence="9 11" id="KW-0413">Isomerase</keyword>
<dbReference type="SMART" id="SM00437">
    <property type="entry name" value="TOP1Ac"/>
    <property type="match status" value="1"/>
</dbReference>
<dbReference type="InterPro" id="IPR003602">
    <property type="entry name" value="Topo_IA_DNA-bd_dom"/>
</dbReference>
<dbReference type="PRINTS" id="PR00417">
    <property type="entry name" value="PRTPISMRASEI"/>
</dbReference>
<dbReference type="InterPro" id="IPR006171">
    <property type="entry name" value="TOPRIM_dom"/>
</dbReference>
<name>A0AAD4N5T7_9BILA</name>
<dbReference type="InterPro" id="IPR013825">
    <property type="entry name" value="Topo_IA_cen_sub2"/>
</dbReference>
<dbReference type="PROSITE" id="PS50880">
    <property type="entry name" value="TOPRIM"/>
    <property type="match status" value="1"/>
</dbReference>
<evidence type="ECO:0000256" key="5">
    <source>
        <dbReference type="ARBA" id="ARBA00022771"/>
    </source>
</evidence>
<dbReference type="PROSITE" id="PS50966">
    <property type="entry name" value="ZF_SWIM"/>
    <property type="match status" value="1"/>
</dbReference>
<keyword evidence="5 10" id="KW-0863">Zinc-finger</keyword>
<dbReference type="InterPro" id="IPR013826">
    <property type="entry name" value="Topo_IA_cen_sub3"/>
</dbReference>
<dbReference type="GO" id="GO:0006310">
    <property type="term" value="P:DNA recombination"/>
    <property type="evidence" value="ECO:0007669"/>
    <property type="project" value="TreeGrafter"/>
</dbReference>
<dbReference type="FunFam" id="3.40.50.140:FF:000003">
    <property type="entry name" value="DNA topoisomerase"/>
    <property type="match status" value="1"/>
</dbReference>
<evidence type="ECO:0000256" key="8">
    <source>
        <dbReference type="ARBA" id="ARBA00023125"/>
    </source>
</evidence>
<evidence type="ECO:0000256" key="2">
    <source>
        <dbReference type="ARBA" id="ARBA00009446"/>
    </source>
</evidence>
<dbReference type="PROSITE" id="PS52039">
    <property type="entry name" value="TOPO_IA_2"/>
    <property type="match status" value="1"/>
</dbReference>
<accession>A0AAD4N5T7</accession>
<evidence type="ECO:0000256" key="4">
    <source>
        <dbReference type="ARBA" id="ARBA00022723"/>
    </source>
</evidence>
<dbReference type="Gene3D" id="1.10.460.10">
    <property type="entry name" value="Topoisomerase I, domain 2"/>
    <property type="match status" value="1"/>
</dbReference>
<dbReference type="GO" id="GO:0005634">
    <property type="term" value="C:nucleus"/>
    <property type="evidence" value="ECO:0007669"/>
    <property type="project" value="TreeGrafter"/>
</dbReference>
<evidence type="ECO:0000313" key="15">
    <source>
        <dbReference type="EMBL" id="KAI1716172.1"/>
    </source>
</evidence>
<evidence type="ECO:0000256" key="9">
    <source>
        <dbReference type="ARBA" id="ARBA00023235"/>
    </source>
</evidence>
<evidence type="ECO:0000259" key="12">
    <source>
        <dbReference type="PROSITE" id="PS50880"/>
    </source>
</evidence>
<dbReference type="Pfam" id="PF01131">
    <property type="entry name" value="Topoisom_bac"/>
    <property type="match status" value="1"/>
</dbReference>
<comment type="similarity">
    <text evidence="2 11">Belongs to the type IA topoisomerase family.</text>
</comment>
<dbReference type="CDD" id="cd03362">
    <property type="entry name" value="TOPRIM_TopoIA_TopoIII"/>
    <property type="match status" value="1"/>
</dbReference>
<keyword evidence="8 11" id="KW-0238">DNA-binding</keyword>
<dbReference type="SMART" id="SM00436">
    <property type="entry name" value="TOP1Bc"/>
    <property type="match status" value="1"/>
</dbReference>
<dbReference type="InterPro" id="IPR007527">
    <property type="entry name" value="Znf_SWIM"/>
</dbReference>
<dbReference type="GO" id="GO:0006265">
    <property type="term" value="P:DNA topological change"/>
    <property type="evidence" value="ECO:0007669"/>
    <property type="project" value="InterPro"/>
</dbReference>
<keyword evidence="6" id="KW-0862">Zinc</keyword>
<dbReference type="InterPro" id="IPR023406">
    <property type="entry name" value="Topo_IA_AS"/>
</dbReference>
<evidence type="ECO:0000256" key="7">
    <source>
        <dbReference type="ARBA" id="ARBA00023029"/>
    </source>
</evidence>
<sequence>MDIKPTSSSGHNPSDHNVLQVAGELESLLNAAEARMHEECGDNFNEDIFIEITESLFTVFGVLVIDAVRVMEKGLIRVVRDEQGMIPFVYEVRSHIFSKHVYYIYPNVNYCQCDHFSNQVIKTENEFTCPHVLSIRLARMCNRIKDERVVNSSIMTAILNSAANLTDTPLESSLVDDSDMPECASQFTSQCSMSQTDEEITTKPGRYKSTSSRKPTLQIDEMNAPRRVLCVAEKNDAAKNISKLLSRNMCATREGRSLYNKLYCFEGEVLGQRANIVFTSVSGHLSALDFGPECKDWIKTPMSSLFSAPIHRNIPKEMKNVEATLREESRRSQILIIWTDCDREGEHIGAEIETVCRAQNRAIDVYRARFSEITPRAVNNAMQNLVRLDNRIVNAVDCRMEMDLRLGAAFTRLQTLKLQRLLAQVIEKPLISYGSCQFPTLGFVVERYKEIKSFIPEQFWKLVGKDVDNDVNFTWDRFRLFDEDAVKVFLDICTEAKFAKVVLVDKHPKTRARPIAMDTIELEKLGVRLLKMSAKRVMTAAEKLYTRGLISYPRTETNKYPPDFNLLELVNSQIPSFDWGDFANDIITRGGPNPRNGCKSDQAHPPIHPLKFASKEEFNIPDEWKIYELVVRHFLACVSRNATGQETKVQVNIADELFNCTGLRIEDFGYLKVYKYDKWTDKSLPEYRMNQIISKFTVSIASGWTEAPKLLSEADLIALMDKHGIGTDATHAEHIEKIKDRNYVALNPENRFIPSFLGLGLVDGYNHMGYNMSKPHLRAELELKLVDICNGTSTKEEVLREQLGKYKRIFDQTEDKITMLTEAVRNYLNSRTTAN</sequence>
<reference evidence="15" key="1">
    <citation type="submission" date="2022-01" db="EMBL/GenBank/DDBJ databases">
        <title>Genome Sequence Resource for Two Populations of Ditylenchus destructor, the Migratory Endoparasitic Phytonematode.</title>
        <authorList>
            <person name="Zhang H."/>
            <person name="Lin R."/>
            <person name="Xie B."/>
        </authorList>
    </citation>
    <scope>NUCLEOTIDE SEQUENCE</scope>
    <source>
        <strain evidence="15">BazhouSP</strain>
    </source>
</reference>
<dbReference type="CDD" id="cd00186">
    <property type="entry name" value="TOP1Ac"/>
    <property type="match status" value="1"/>
</dbReference>
<organism evidence="15 16">
    <name type="scientific">Ditylenchus destructor</name>
    <dbReference type="NCBI Taxonomy" id="166010"/>
    <lineage>
        <taxon>Eukaryota</taxon>
        <taxon>Metazoa</taxon>
        <taxon>Ecdysozoa</taxon>
        <taxon>Nematoda</taxon>
        <taxon>Chromadorea</taxon>
        <taxon>Rhabditida</taxon>
        <taxon>Tylenchina</taxon>
        <taxon>Tylenchomorpha</taxon>
        <taxon>Sphaerularioidea</taxon>
        <taxon>Anguinidae</taxon>
        <taxon>Anguininae</taxon>
        <taxon>Ditylenchus</taxon>
    </lineage>
</organism>
<comment type="catalytic activity">
    <reaction evidence="1 11">
        <text>ATP-independent breakage of single-stranded DNA, followed by passage and rejoining.</text>
        <dbReference type="EC" id="5.6.2.1"/>
    </reaction>
</comment>
<evidence type="ECO:0000256" key="6">
    <source>
        <dbReference type="ARBA" id="ARBA00022833"/>
    </source>
</evidence>
<keyword evidence="7 11" id="KW-0799">Topoisomerase</keyword>
<dbReference type="PANTHER" id="PTHR11390">
    <property type="entry name" value="PROKARYOTIC DNA TOPOISOMERASE"/>
    <property type="match status" value="1"/>
</dbReference>
<dbReference type="GO" id="GO:0006281">
    <property type="term" value="P:DNA repair"/>
    <property type="evidence" value="ECO:0007669"/>
    <property type="project" value="TreeGrafter"/>
</dbReference>
<comment type="function">
    <text evidence="11">Introduces a single-strand break via transesterification at a target site in duplex DNA. Releases the supercoiling and torsional tension of DNA introduced during the DNA replication and transcription by transiently cleaving and rejoining one strand of the DNA duplex. The scissile phosphodiester is attacked by the catalytic tyrosine of the enzyme, resulting in the formation of a DNA-(5'-phosphotyrosyl)-enzyme intermediate and the expulsion of a 3'-OH DNA strand.</text>
</comment>
<dbReference type="SUPFAM" id="SSF56712">
    <property type="entry name" value="Prokaryotic type I DNA topoisomerase"/>
    <property type="match status" value="1"/>
</dbReference>
<dbReference type="InterPro" id="IPR003601">
    <property type="entry name" value="Topo_IA_2"/>
</dbReference>
<proteinExistence type="inferred from homology"/>
<dbReference type="InterPro" id="IPR023405">
    <property type="entry name" value="Topo_IA_core_domain"/>
</dbReference>
<evidence type="ECO:0000256" key="1">
    <source>
        <dbReference type="ARBA" id="ARBA00000213"/>
    </source>
</evidence>
<dbReference type="Pfam" id="PF01751">
    <property type="entry name" value="Toprim"/>
    <property type="match status" value="1"/>
</dbReference>
<evidence type="ECO:0000313" key="16">
    <source>
        <dbReference type="Proteomes" id="UP001201812"/>
    </source>
</evidence>
<keyword evidence="4" id="KW-0479">Metal-binding</keyword>
<dbReference type="Gene3D" id="1.10.290.10">
    <property type="entry name" value="Topoisomerase I, domain 4"/>
    <property type="match status" value="1"/>
</dbReference>
<dbReference type="InterPro" id="IPR013824">
    <property type="entry name" value="Topo_IA_cen_sub1"/>
</dbReference>
<protein>
    <recommendedName>
        <fullName evidence="3 11">DNA topoisomerase</fullName>
        <ecNumber evidence="3 11">5.6.2.1</ecNumber>
    </recommendedName>
</protein>
<dbReference type="PANTHER" id="PTHR11390:SF21">
    <property type="entry name" value="DNA TOPOISOMERASE 3-ALPHA"/>
    <property type="match status" value="1"/>
</dbReference>
<dbReference type="GO" id="GO:0008270">
    <property type="term" value="F:zinc ion binding"/>
    <property type="evidence" value="ECO:0007669"/>
    <property type="project" value="UniProtKB-KW"/>
</dbReference>
<dbReference type="Gene3D" id="3.40.50.140">
    <property type="match status" value="1"/>
</dbReference>
<feature type="domain" description="Toprim" evidence="12">
    <location>
        <begin position="227"/>
        <end position="371"/>
    </location>
</feature>
<evidence type="ECO:0000256" key="11">
    <source>
        <dbReference type="RuleBase" id="RU362092"/>
    </source>
</evidence>
<keyword evidence="16" id="KW-1185">Reference proteome</keyword>
<feature type="domain" description="SWIM-type" evidence="13">
    <location>
        <begin position="102"/>
        <end position="140"/>
    </location>
</feature>
<dbReference type="GO" id="GO:0003677">
    <property type="term" value="F:DNA binding"/>
    <property type="evidence" value="ECO:0007669"/>
    <property type="project" value="UniProtKB-KW"/>
</dbReference>
<evidence type="ECO:0000259" key="13">
    <source>
        <dbReference type="PROSITE" id="PS50966"/>
    </source>
</evidence>
<dbReference type="AlphaFoldDB" id="A0AAD4N5T7"/>
<evidence type="ECO:0000259" key="14">
    <source>
        <dbReference type="PROSITE" id="PS52039"/>
    </source>
</evidence>
<dbReference type="FunFam" id="1.10.290.10:FF:000001">
    <property type="entry name" value="DNA topoisomerase"/>
    <property type="match status" value="1"/>
</dbReference>
<evidence type="ECO:0000256" key="10">
    <source>
        <dbReference type="PROSITE-ProRule" id="PRU00325"/>
    </source>
</evidence>
<dbReference type="EC" id="5.6.2.1" evidence="3 11"/>
<evidence type="ECO:0000256" key="3">
    <source>
        <dbReference type="ARBA" id="ARBA00012891"/>
    </source>
</evidence>
<dbReference type="GO" id="GO:0003917">
    <property type="term" value="F:DNA topoisomerase type I (single strand cut, ATP-independent) activity"/>
    <property type="evidence" value="ECO:0007669"/>
    <property type="project" value="UniProtKB-EC"/>
</dbReference>
<dbReference type="EMBL" id="JAKKPZ010000010">
    <property type="protein sequence ID" value="KAI1716172.1"/>
    <property type="molecule type" value="Genomic_DNA"/>
</dbReference>
<dbReference type="FunFam" id="1.10.460.10:FF:000003">
    <property type="entry name" value="DNA topoisomerase"/>
    <property type="match status" value="1"/>
</dbReference>